<dbReference type="GO" id="GO:0006508">
    <property type="term" value="P:proteolysis"/>
    <property type="evidence" value="ECO:0007669"/>
    <property type="project" value="UniProtKB-KW"/>
</dbReference>
<dbReference type="InterPro" id="IPR014721">
    <property type="entry name" value="Ribsml_uS5_D2-typ_fold_subgr"/>
</dbReference>
<dbReference type="SUPFAM" id="SSF50156">
    <property type="entry name" value="PDZ domain-like"/>
    <property type="match status" value="1"/>
</dbReference>
<dbReference type="EMBL" id="RAPK01000007">
    <property type="protein sequence ID" value="RKD75465.1"/>
    <property type="molecule type" value="Genomic_DNA"/>
</dbReference>
<keyword evidence="5" id="KW-1185">Reference proteome</keyword>
<dbReference type="AlphaFoldDB" id="A0A419V654"/>
<keyword evidence="1" id="KW-0645">Protease</keyword>
<dbReference type="InterPro" id="IPR020568">
    <property type="entry name" value="Ribosomal_Su5_D2-typ_SF"/>
</dbReference>
<dbReference type="InterPro" id="IPR027065">
    <property type="entry name" value="Lon_Prtase"/>
</dbReference>
<dbReference type="PROSITE" id="PS50106">
    <property type="entry name" value="PDZ"/>
    <property type="match status" value="1"/>
</dbReference>
<dbReference type="GO" id="GO:0004176">
    <property type="term" value="F:ATP-dependent peptidase activity"/>
    <property type="evidence" value="ECO:0007669"/>
    <property type="project" value="UniProtKB-UniRule"/>
</dbReference>
<protein>
    <recommendedName>
        <fullName evidence="1">endopeptidase La</fullName>
        <ecNumber evidence="1">3.4.21.53</ecNumber>
    </recommendedName>
</protein>
<proteinExistence type="inferred from homology"/>
<organism evidence="4 5">
    <name type="scientific">Sinobaca qinghaiensis</name>
    <dbReference type="NCBI Taxonomy" id="342944"/>
    <lineage>
        <taxon>Bacteria</taxon>
        <taxon>Bacillati</taxon>
        <taxon>Bacillota</taxon>
        <taxon>Bacilli</taxon>
        <taxon>Bacillales</taxon>
        <taxon>Sporolactobacillaceae</taxon>
        <taxon>Sinobaca</taxon>
    </lineage>
</organism>
<dbReference type="GO" id="GO:0005524">
    <property type="term" value="F:ATP binding"/>
    <property type="evidence" value="ECO:0007669"/>
    <property type="project" value="InterPro"/>
</dbReference>
<feature type="active site" evidence="1">
    <location>
        <position position="244"/>
    </location>
</feature>
<feature type="domain" description="Lon proteolytic" evidence="3">
    <location>
        <begin position="237"/>
        <end position="346"/>
    </location>
</feature>
<evidence type="ECO:0000259" key="3">
    <source>
        <dbReference type="PROSITE" id="PS51786"/>
    </source>
</evidence>
<reference evidence="4 5" key="1">
    <citation type="submission" date="2018-09" db="EMBL/GenBank/DDBJ databases">
        <title>Genomic Encyclopedia of Archaeal and Bacterial Type Strains, Phase II (KMG-II): from individual species to whole genera.</title>
        <authorList>
            <person name="Goeker M."/>
        </authorList>
    </citation>
    <scope>NUCLEOTIDE SEQUENCE [LARGE SCALE GENOMIC DNA]</scope>
    <source>
        <strain evidence="4 5">DSM 17008</strain>
    </source>
</reference>
<evidence type="ECO:0000313" key="5">
    <source>
        <dbReference type="Proteomes" id="UP000285120"/>
    </source>
</evidence>
<evidence type="ECO:0000259" key="2">
    <source>
        <dbReference type="PROSITE" id="PS50106"/>
    </source>
</evidence>
<dbReference type="InterPro" id="IPR036034">
    <property type="entry name" value="PDZ_sf"/>
</dbReference>
<evidence type="ECO:0000313" key="4">
    <source>
        <dbReference type="EMBL" id="RKD75465.1"/>
    </source>
</evidence>
<keyword evidence="1" id="KW-0720">Serine protease</keyword>
<evidence type="ECO:0000256" key="1">
    <source>
        <dbReference type="PROSITE-ProRule" id="PRU01122"/>
    </source>
</evidence>
<dbReference type="InterPro" id="IPR008269">
    <property type="entry name" value="Lon_proteolytic"/>
</dbReference>
<dbReference type="PANTHER" id="PTHR10046">
    <property type="entry name" value="ATP DEPENDENT LON PROTEASE FAMILY MEMBER"/>
    <property type="match status" value="1"/>
</dbReference>
<accession>A0A419V654</accession>
<dbReference type="Proteomes" id="UP000285120">
    <property type="component" value="Unassembled WGS sequence"/>
</dbReference>
<dbReference type="SUPFAM" id="SSF54211">
    <property type="entry name" value="Ribosomal protein S5 domain 2-like"/>
    <property type="match status" value="1"/>
</dbReference>
<feature type="domain" description="PDZ" evidence="2">
    <location>
        <begin position="107"/>
        <end position="192"/>
    </location>
</feature>
<dbReference type="GO" id="GO:0030163">
    <property type="term" value="P:protein catabolic process"/>
    <property type="evidence" value="ECO:0007669"/>
    <property type="project" value="InterPro"/>
</dbReference>
<name>A0A419V654_9BACL</name>
<comment type="catalytic activity">
    <reaction evidence="1">
        <text>Hydrolysis of proteins in presence of ATP.</text>
        <dbReference type="EC" id="3.4.21.53"/>
    </reaction>
</comment>
<dbReference type="GO" id="GO:0004252">
    <property type="term" value="F:serine-type endopeptidase activity"/>
    <property type="evidence" value="ECO:0007669"/>
    <property type="project" value="UniProtKB-UniRule"/>
</dbReference>
<dbReference type="Pfam" id="PF05362">
    <property type="entry name" value="Lon_C"/>
    <property type="match status" value="1"/>
</dbReference>
<dbReference type="SMART" id="SM00228">
    <property type="entry name" value="PDZ"/>
    <property type="match status" value="1"/>
</dbReference>
<gene>
    <name evidence="4" type="ORF">ATL39_1164</name>
</gene>
<dbReference type="NCBIfam" id="NF041438">
    <property type="entry name" value="SepM_fam_S16"/>
    <property type="match status" value="1"/>
</dbReference>
<dbReference type="Gene3D" id="3.30.230.10">
    <property type="match status" value="1"/>
</dbReference>
<feature type="active site" evidence="1">
    <location>
        <position position="289"/>
    </location>
</feature>
<comment type="similarity">
    <text evidence="1">Belongs to the peptidase S16 family.</text>
</comment>
<keyword evidence="1" id="KW-0378">Hydrolase</keyword>
<dbReference type="RefSeq" id="WP_245960927.1">
    <property type="nucleotide sequence ID" value="NZ_RAPK01000007.1"/>
</dbReference>
<sequence length="349" mass="38642">MAERMKKKKWSRSWTIFGLLLIILIVNQIPLPYYYSQPGEANALEDIIMVEGGEGEEGEFYITTILQRRANIPLYVWAQISPYREVTPTDSYLMDGETDDEYFHRQEMMMTSSQEASKLVAYREAGLEPDIEYEGIRVTEVIDGMDAADHLQEGDLITSVNGTDVNTLEELNAELENVEIGTEVTVDLTREEEAETASVAIDMFPEEMDSEGRGGLGLLFPYTERSIEFDPEVDIEAGSIGGPSAGLMFALEIYNQLTPDDLTKGLKVAGTGTIDDEGNIGRIGGIEQKVVAAEESEVDIFFAPEDDLDSPSNYELAIDTAADINAEMEVVGVRTFDEAAAYLEDYTPS</sequence>
<dbReference type="InterPro" id="IPR001478">
    <property type="entry name" value="PDZ"/>
</dbReference>
<dbReference type="Pfam" id="PF13180">
    <property type="entry name" value="PDZ_2"/>
    <property type="match status" value="1"/>
</dbReference>
<dbReference type="EC" id="3.4.21.53" evidence="1"/>
<dbReference type="PROSITE" id="PS51786">
    <property type="entry name" value="LON_PROTEOLYTIC"/>
    <property type="match status" value="1"/>
</dbReference>
<comment type="caution">
    <text evidence="4">The sequence shown here is derived from an EMBL/GenBank/DDBJ whole genome shotgun (WGS) entry which is preliminary data.</text>
</comment>